<evidence type="ECO:0000256" key="1">
    <source>
        <dbReference type="SAM" id="MobiDB-lite"/>
    </source>
</evidence>
<dbReference type="AlphaFoldDB" id="A0A1R1YLT4"/>
<evidence type="ECO:0000313" key="2">
    <source>
        <dbReference type="EMBL" id="OMJ27810.1"/>
    </source>
</evidence>
<name>A0A1R1YLT4_9FUNG</name>
<evidence type="ECO:0000313" key="3">
    <source>
        <dbReference type="Proteomes" id="UP000187429"/>
    </source>
</evidence>
<dbReference type="Proteomes" id="UP000187429">
    <property type="component" value="Unassembled WGS sequence"/>
</dbReference>
<sequence>MWRKGGGDGWNASSSDRSGVNQEQAGISHARPPFIDVVLDRLVDGLEALQVRVVVAWQPHPECLAVRADDPGPDSAAQQVGPQNHVFDERPDPVYPVVDVQRHAVAAQIRRQRADVDLRIAEISGYRLGPIIAEILVPDYVHKVVADMPLLAQLLKILFVRWHLLWRDFSIRPIRVQLADIPFERLQIDWPPKTPHKLAVRHAR</sequence>
<feature type="region of interest" description="Disordered" evidence="1">
    <location>
        <begin position="1"/>
        <end position="26"/>
    </location>
</feature>
<gene>
    <name evidence="2" type="ORF">AYI69_g2742</name>
</gene>
<dbReference type="EMBL" id="LSSM01000819">
    <property type="protein sequence ID" value="OMJ27810.1"/>
    <property type="molecule type" value="Genomic_DNA"/>
</dbReference>
<proteinExistence type="predicted"/>
<accession>A0A1R1YLT4</accession>
<reference evidence="3" key="1">
    <citation type="submission" date="2017-01" db="EMBL/GenBank/DDBJ databases">
        <authorList>
            <person name="Wang Y."/>
            <person name="White M."/>
            <person name="Kvist S."/>
            <person name="Moncalvo J.-M."/>
        </authorList>
    </citation>
    <scope>NUCLEOTIDE SEQUENCE [LARGE SCALE GENOMIC DNA]</scope>
    <source>
        <strain evidence="3">ID-206-W2</strain>
    </source>
</reference>
<organism evidence="2 3">
    <name type="scientific">Smittium culicis</name>
    <dbReference type="NCBI Taxonomy" id="133412"/>
    <lineage>
        <taxon>Eukaryota</taxon>
        <taxon>Fungi</taxon>
        <taxon>Fungi incertae sedis</taxon>
        <taxon>Zoopagomycota</taxon>
        <taxon>Kickxellomycotina</taxon>
        <taxon>Harpellomycetes</taxon>
        <taxon>Harpellales</taxon>
        <taxon>Legeriomycetaceae</taxon>
        <taxon>Smittium</taxon>
    </lineage>
</organism>
<protein>
    <submittedName>
        <fullName evidence="2">Uncharacterized protein</fullName>
    </submittedName>
</protein>
<keyword evidence="3" id="KW-1185">Reference proteome</keyword>
<feature type="compositionally biased region" description="Polar residues" evidence="1">
    <location>
        <begin position="11"/>
        <end position="25"/>
    </location>
</feature>
<comment type="caution">
    <text evidence="2">The sequence shown here is derived from an EMBL/GenBank/DDBJ whole genome shotgun (WGS) entry which is preliminary data.</text>
</comment>